<dbReference type="Proteomes" id="UP000693672">
    <property type="component" value="Unassembled WGS sequence"/>
</dbReference>
<evidence type="ECO:0000313" key="1">
    <source>
        <dbReference type="EMBL" id="CAG7652345.1"/>
    </source>
</evidence>
<comment type="caution">
    <text evidence="1">The sequence shown here is derived from an EMBL/GenBank/DDBJ whole genome shotgun (WGS) entry which is preliminary data.</text>
</comment>
<dbReference type="AlphaFoldDB" id="A0A916K829"/>
<dbReference type="EMBL" id="CAJVAS010000069">
    <property type="protein sequence ID" value="CAG7652345.1"/>
    <property type="molecule type" value="Genomic_DNA"/>
</dbReference>
<evidence type="ECO:0000313" key="2">
    <source>
        <dbReference type="Proteomes" id="UP000693672"/>
    </source>
</evidence>
<keyword evidence="2" id="KW-1185">Reference proteome</keyword>
<accession>A0A916K829</accession>
<sequence length="132" mass="14644">MKKSIIVIAGLVLLGTTCIVFSTYAYPSIIPFIYGDDNANYSTNNVTNEKAANDRLDSNGNQYFSPPKQLTPKELEELQNQVAAIHTHHGTFYRVPKQDPSISKSETVYSSDDVTSETKQIIDHGIFVNCCP</sequence>
<organism evidence="1 2">
    <name type="scientific">Paenibacillus solanacearum</name>
    <dbReference type="NCBI Taxonomy" id="2048548"/>
    <lineage>
        <taxon>Bacteria</taxon>
        <taxon>Bacillati</taxon>
        <taxon>Bacillota</taxon>
        <taxon>Bacilli</taxon>
        <taxon>Bacillales</taxon>
        <taxon>Paenibacillaceae</taxon>
        <taxon>Paenibacillus</taxon>
    </lineage>
</organism>
<protein>
    <submittedName>
        <fullName evidence="1">Uncharacterized protein</fullName>
    </submittedName>
</protein>
<gene>
    <name evidence="1" type="ORF">PAESOLCIP111_06508</name>
</gene>
<reference evidence="1" key="1">
    <citation type="submission" date="2021-06" db="EMBL/GenBank/DDBJ databases">
        <authorList>
            <person name="Criscuolo A."/>
        </authorList>
    </citation>
    <scope>NUCLEOTIDE SEQUENCE</scope>
    <source>
        <strain evidence="1">CIP111600</strain>
    </source>
</reference>
<name>A0A916K829_9BACL</name>
<proteinExistence type="predicted"/>